<gene>
    <name evidence="2" type="ORF">SAMN02910350_01672</name>
</gene>
<keyword evidence="1" id="KW-0812">Transmembrane</keyword>
<evidence type="ECO:0000313" key="3">
    <source>
        <dbReference type="Proteomes" id="UP000199428"/>
    </source>
</evidence>
<protein>
    <submittedName>
        <fullName evidence="2">Uncharacterized protein</fullName>
    </submittedName>
</protein>
<reference evidence="2 3" key="1">
    <citation type="submission" date="2016-10" db="EMBL/GenBank/DDBJ databases">
        <authorList>
            <person name="de Groot N.N."/>
        </authorList>
    </citation>
    <scope>NUCLEOTIDE SEQUENCE [LARGE SCALE GENOMIC DNA]</scope>
    <source>
        <strain evidence="2 3">DSM 10317</strain>
    </source>
</reference>
<feature type="transmembrane region" description="Helical" evidence="1">
    <location>
        <begin position="21"/>
        <end position="43"/>
    </location>
</feature>
<name>A0A1G5RZ56_PSEXY</name>
<evidence type="ECO:0000313" key="2">
    <source>
        <dbReference type="EMBL" id="SCZ79217.1"/>
    </source>
</evidence>
<feature type="transmembrane region" description="Helical" evidence="1">
    <location>
        <begin position="49"/>
        <end position="73"/>
    </location>
</feature>
<accession>A0A1G5RZ56</accession>
<dbReference type="EMBL" id="FMWK01000007">
    <property type="protein sequence ID" value="SCZ79217.1"/>
    <property type="molecule type" value="Genomic_DNA"/>
</dbReference>
<keyword evidence="1" id="KW-0472">Membrane</keyword>
<organism evidence="2 3">
    <name type="scientific">Pseudobutyrivibrio xylanivorans</name>
    <dbReference type="NCBI Taxonomy" id="185007"/>
    <lineage>
        <taxon>Bacteria</taxon>
        <taxon>Bacillati</taxon>
        <taxon>Bacillota</taxon>
        <taxon>Clostridia</taxon>
        <taxon>Lachnospirales</taxon>
        <taxon>Lachnospiraceae</taxon>
        <taxon>Pseudobutyrivibrio</taxon>
    </lineage>
</organism>
<proteinExistence type="predicted"/>
<evidence type="ECO:0000256" key="1">
    <source>
        <dbReference type="SAM" id="Phobius"/>
    </source>
</evidence>
<dbReference type="AlphaFoldDB" id="A0A1G5RZ56"/>
<dbReference type="RefSeq" id="WP_090162698.1">
    <property type="nucleotide sequence ID" value="NZ_FMWK01000007.1"/>
</dbReference>
<keyword evidence="1" id="KW-1133">Transmembrane helix</keyword>
<dbReference type="Proteomes" id="UP000199428">
    <property type="component" value="Unassembled WGS sequence"/>
</dbReference>
<sequence>MSKIWSFVNDLKIKKNHKITMFIWLTTILYGLTGGLIWGLIGRLILPEITWLFCFIGYPAVFMGLFGGVIYLYNHEFI</sequence>